<dbReference type="GO" id="GO:0005524">
    <property type="term" value="F:ATP binding"/>
    <property type="evidence" value="ECO:0007669"/>
    <property type="project" value="UniProtKB-KW"/>
</dbReference>
<feature type="domain" description="ABC transporter" evidence="19">
    <location>
        <begin position="1340"/>
        <end position="1574"/>
    </location>
</feature>
<dbReference type="GO" id="GO:0005886">
    <property type="term" value="C:plasma membrane"/>
    <property type="evidence" value="ECO:0007669"/>
    <property type="project" value="UniProtKB-SubCell"/>
</dbReference>
<feature type="domain" description="ABC transmembrane type-1" evidence="20">
    <location>
        <begin position="351"/>
        <end position="627"/>
    </location>
</feature>
<dbReference type="GO" id="GO:0000323">
    <property type="term" value="C:lytic vacuole"/>
    <property type="evidence" value="ECO:0007669"/>
    <property type="project" value="UniProtKB-ARBA"/>
</dbReference>
<feature type="transmembrane region" description="Helical" evidence="18">
    <location>
        <begin position="385"/>
        <end position="406"/>
    </location>
</feature>
<keyword evidence="4" id="KW-0813">Transport</keyword>
<dbReference type="InterPro" id="IPR056227">
    <property type="entry name" value="TMD0_ABC"/>
</dbReference>
<dbReference type="PROSITE" id="PS00211">
    <property type="entry name" value="ABC_TRANSPORTER_1"/>
    <property type="match status" value="2"/>
</dbReference>
<evidence type="ECO:0000256" key="9">
    <source>
        <dbReference type="ARBA" id="ARBA00022741"/>
    </source>
</evidence>
<feature type="transmembrane region" description="Helical" evidence="18">
    <location>
        <begin position="610"/>
        <end position="632"/>
    </location>
</feature>
<dbReference type="InterPro" id="IPR027417">
    <property type="entry name" value="P-loop_NTPase"/>
</dbReference>
<dbReference type="CDD" id="cd03244">
    <property type="entry name" value="ABCC_MRP_domain2"/>
    <property type="match status" value="1"/>
</dbReference>
<evidence type="ECO:0000256" key="6">
    <source>
        <dbReference type="ARBA" id="ARBA00022554"/>
    </source>
</evidence>
<dbReference type="Pfam" id="PF00005">
    <property type="entry name" value="ABC_tran"/>
    <property type="match status" value="2"/>
</dbReference>
<dbReference type="InterPro" id="IPR005292">
    <property type="entry name" value="MRP"/>
</dbReference>
<feature type="domain" description="ABC transmembrane type-1" evidence="20">
    <location>
        <begin position="1010"/>
        <end position="1303"/>
    </location>
</feature>
<dbReference type="NCBIfam" id="TIGR00957">
    <property type="entry name" value="MRP_assoc_pro"/>
    <property type="match status" value="1"/>
</dbReference>
<dbReference type="Pfam" id="PF00664">
    <property type="entry name" value="ABC_membrane"/>
    <property type="match status" value="2"/>
</dbReference>
<feature type="transmembrane region" description="Helical" evidence="18">
    <location>
        <begin position="1272"/>
        <end position="1295"/>
    </location>
</feature>
<keyword evidence="11" id="KW-1278">Translocase</keyword>
<dbReference type="CDD" id="cd03250">
    <property type="entry name" value="ABCC_MRP_domain1"/>
    <property type="match status" value="1"/>
</dbReference>
<dbReference type="Pfam" id="PF24357">
    <property type="entry name" value="TMD0_ABC"/>
    <property type="match status" value="1"/>
</dbReference>
<name>A0A7I8VFY9_9ANNE</name>
<evidence type="ECO:0000259" key="19">
    <source>
        <dbReference type="PROSITE" id="PS50893"/>
    </source>
</evidence>
<evidence type="ECO:0000256" key="13">
    <source>
        <dbReference type="ARBA" id="ARBA00023136"/>
    </source>
</evidence>
<evidence type="ECO:0000256" key="11">
    <source>
        <dbReference type="ARBA" id="ARBA00022967"/>
    </source>
</evidence>
<dbReference type="InterPro" id="IPR011527">
    <property type="entry name" value="ABC1_TM_dom"/>
</dbReference>
<evidence type="ECO:0000313" key="21">
    <source>
        <dbReference type="EMBL" id="CAD5115099.1"/>
    </source>
</evidence>
<dbReference type="InterPro" id="IPR003593">
    <property type="entry name" value="AAA+_ATPase"/>
</dbReference>
<dbReference type="SUPFAM" id="SSF52540">
    <property type="entry name" value="P-loop containing nucleoside triphosphate hydrolases"/>
    <property type="match status" value="2"/>
</dbReference>
<dbReference type="InterPro" id="IPR050173">
    <property type="entry name" value="ABC_transporter_C-like"/>
</dbReference>
<dbReference type="PANTHER" id="PTHR24223">
    <property type="entry name" value="ATP-BINDING CASSETTE SUB-FAMILY C"/>
    <property type="match status" value="1"/>
</dbReference>
<accession>A0A7I8VFY9</accession>
<evidence type="ECO:0000313" key="22">
    <source>
        <dbReference type="Proteomes" id="UP000549394"/>
    </source>
</evidence>
<feature type="transmembrane region" description="Helical" evidence="18">
    <location>
        <begin position="138"/>
        <end position="159"/>
    </location>
</feature>
<dbReference type="SMART" id="SM00382">
    <property type="entry name" value="AAA"/>
    <property type="match status" value="2"/>
</dbReference>
<feature type="transmembrane region" description="Helical" evidence="18">
    <location>
        <begin position="1245"/>
        <end position="1266"/>
    </location>
</feature>
<feature type="transmembrane region" description="Helical" evidence="18">
    <location>
        <begin position="107"/>
        <end position="126"/>
    </location>
</feature>
<feature type="transmembrane region" description="Helical" evidence="18">
    <location>
        <begin position="346"/>
        <end position="365"/>
    </location>
</feature>
<keyword evidence="9" id="KW-0547">Nucleotide-binding</keyword>
<keyword evidence="10" id="KW-0067">ATP-binding</keyword>
<feature type="transmembrane region" description="Helical" evidence="18">
    <location>
        <begin position="39"/>
        <end position="56"/>
    </location>
</feature>
<proteinExistence type="inferred from homology"/>
<dbReference type="PROSITE" id="PS50893">
    <property type="entry name" value="ABC_TRANSPORTER_2"/>
    <property type="match status" value="2"/>
</dbReference>
<dbReference type="OrthoDB" id="6500128at2759"/>
<dbReference type="GO" id="GO:0016887">
    <property type="term" value="F:ATP hydrolysis activity"/>
    <property type="evidence" value="ECO:0007669"/>
    <property type="project" value="InterPro"/>
</dbReference>
<dbReference type="Gene3D" id="1.20.1560.10">
    <property type="entry name" value="ABC transporter type 1, transmembrane domain"/>
    <property type="match status" value="2"/>
</dbReference>
<feature type="transmembrane region" description="Helical" evidence="18">
    <location>
        <begin position="1010"/>
        <end position="1032"/>
    </location>
</feature>
<evidence type="ECO:0000256" key="3">
    <source>
        <dbReference type="ARBA" id="ARBA00009726"/>
    </source>
</evidence>
<dbReference type="Proteomes" id="UP000549394">
    <property type="component" value="Unassembled WGS sequence"/>
</dbReference>
<gene>
    <name evidence="21" type="ORF">DGYR_LOCUS3873</name>
</gene>
<dbReference type="Gene3D" id="3.40.50.300">
    <property type="entry name" value="P-loop containing nucleotide triphosphate hydrolases"/>
    <property type="match status" value="2"/>
</dbReference>
<dbReference type="FunFam" id="3.40.50.300:FF:000074">
    <property type="entry name" value="Multidrug resistance-associated protein 5 isoform 1"/>
    <property type="match status" value="1"/>
</dbReference>
<feature type="transmembrane region" description="Helical" evidence="18">
    <location>
        <begin position="1160"/>
        <end position="1180"/>
    </location>
</feature>
<comment type="caution">
    <text evidence="21">The sequence shown here is derived from an EMBL/GenBank/DDBJ whole genome shotgun (WGS) entry which is preliminary data.</text>
</comment>
<evidence type="ECO:0000256" key="16">
    <source>
        <dbReference type="SAM" id="Coils"/>
    </source>
</evidence>
<dbReference type="InterPro" id="IPR003439">
    <property type="entry name" value="ABC_transporter-like_ATP-bd"/>
</dbReference>
<comment type="catalytic activity">
    <reaction evidence="15">
        <text>leukotriene C4(in) + ATP + H2O = leukotriene C4(out) + ADP + phosphate + H(+)</text>
        <dbReference type="Rhea" id="RHEA:38963"/>
        <dbReference type="ChEBI" id="CHEBI:15377"/>
        <dbReference type="ChEBI" id="CHEBI:15378"/>
        <dbReference type="ChEBI" id="CHEBI:30616"/>
        <dbReference type="ChEBI" id="CHEBI:43474"/>
        <dbReference type="ChEBI" id="CHEBI:57973"/>
        <dbReference type="ChEBI" id="CHEBI:456216"/>
    </reaction>
    <physiologicalReaction direction="left-to-right" evidence="15">
        <dbReference type="Rhea" id="RHEA:38964"/>
    </physiologicalReaction>
</comment>
<comment type="similarity">
    <text evidence="3">Belongs to the ABC transporter superfamily. ABCC family. Conjugate transporter (TC 3.A.1.208) subfamily.</text>
</comment>
<dbReference type="PROSITE" id="PS50929">
    <property type="entry name" value="ABC_TM1F"/>
    <property type="match status" value="2"/>
</dbReference>
<keyword evidence="16" id="KW-0175">Coiled coil</keyword>
<dbReference type="FunFam" id="1.20.1560.10:FF:000020">
    <property type="entry name" value="ABC metal ion transporter"/>
    <property type="match status" value="1"/>
</dbReference>
<evidence type="ECO:0000256" key="10">
    <source>
        <dbReference type="ARBA" id="ARBA00022840"/>
    </source>
</evidence>
<evidence type="ECO:0000256" key="8">
    <source>
        <dbReference type="ARBA" id="ARBA00022737"/>
    </source>
</evidence>
<keyword evidence="7 18" id="KW-0812">Transmembrane</keyword>
<feature type="transmembrane region" description="Helical" evidence="18">
    <location>
        <begin position="563"/>
        <end position="590"/>
    </location>
</feature>
<dbReference type="CDD" id="cd18595">
    <property type="entry name" value="ABC_6TM_MRP1_2_3_6_D1_like"/>
    <property type="match status" value="1"/>
</dbReference>
<keyword evidence="5" id="KW-1003">Cell membrane</keyword>
<dbReference type="InterPro" id="IPR036640">
    <property type="entry name" value="ABC1_TM_sf"/>
</dbReference>
<dbReference type="FunFam" id="3.40.50.300:FF:000293">
    <property type="entry name" value="ATP binding cassette subfamily C member 1"/>
    <property type="match status" value="1"/>
</dbReference>
<dbReference type="FunFam" id="1.20.1560.10:FF:000001">
    <property type="entry name" value="ATP-binding cassette subfamily C member 1"/>
    <property type="match status" value="1"/>
</dbReference>
<feature type="transmembrane region" description="Helical" evidence="18">
    <location>
        <begin position="486"/>
        <end position="507"/>
    </location>
</feature>
<dbReference type="EC" id="7.6.2.3" evidence="14"/>
<keyword evidence="12 18" id="KW-1133">Transmembrane helix</keyword>
<dbReference type="InterPro" id="IPR017871">
    <property type="entry name" value="ABC_transporter-like_CS"/>
</dbReference>
<evidence type="ECO:0000256" key="7">
    <source>
        <dbReference type="ARBA" id="ARBA00022692"/>
    </source>
</evidence>
<evidence type="ECO:0000256" key="12">
    <source>
        <dbReference type="ARBA" id="ARBA00022989"/>
    </source>
</evidence>
<evidence type="ECO:0000256" key="14">
    <source>
        <dbReference type="ARBA" id="ARBA00024220"/>
    </source>
</evidence>
<sequence>MISNTTSFTKFCGGEPFWNLSLTWYTSNPDLTECFQQSALVWGPCGFLWLTLLFYIRALRRYRTNPTPINKLNTLKTINGIILTFICFITFLKAIVDKSNGKLEAEIFIVSPLIQTVTFIVSTILVQIERRKGFIKSGIQWIFFLLSFIAGVVIFASKVQHAVNDEVQDKFRFVIFFVYFGFLFIQFILFSLADLARTIIPAGKKVSPETEASFPSYLTFWWMNRLIITGYKKTLEEDDLFELHPRDQSKNVAPVFKKAWASELRRCNWAEELREKARNRLNTGMTDSSYGAIRSDKSSPFTTGGDEDNERTRLLPSRSTSEVHIKKPKKEPSLFKVMVKTYGFQLFKAHICKFICDLLLFLGPILQKQLIGFSKDDGAPNWKGYVFAASFFLYTIVYSVFFHQLFHIGMTLGMRIKSAFIAAVYKKALTMSNEARKTSTVGEIVNLMSVDAQRMQDVTGYLWMIWSCPVQIALAMYMLWNIVGYATLAGLGVMILLIPVNAVLASFQRKFQISQMTQKDQRIKLMNEVLNGMKVLKLYAWELSFKEKVNVIRNLELETLRKFSYLSAFGTFTWTCAPFIVTLATFSTYVLSGHGLTSEKAFVSLSLFNILRFPINLLPMMVTYIVTASVSLKRLGTFLKSSDLDETNVQHDPAAPHPIQISNGTFAWGTDENDHPILKNINLKVDDGKLIAVVGQVGSGKSSLISAVLGEMIKLEGKVNVRGNLAYVAQQAWIQNKSLKDNILFGKQCNDLRYDRIIDACALRPDLDILPGGDQTEIGEKGINLSGGQKQRVSLARAVYNDADVYLFDDPLSAVDSHVGKHIFEQVIGPEGLLKTKTRVLVTHGVQWLPYVDKIVVLLNGVISEMGSYEELLSHDGAFAQFLKTYLQQETDEDEEEVPELQEIKARLESVSDDKIATVGSVGSSNDSTHVGSYQRQTSGTDGVNPKKLVRKFSRVSSVEEKEQLEEEMKKKMKEKEAEKLIQEEKSEVGKVKLSVFIAYLKSMGAACSFGLFFFFCLYQLASVFANIWLSWWTDDERLAGPTNNTNSTNGTDIVALEEYYLGIYGALGGGQAFFVLIYAIITAISVVNASTVLHEGMLFNVLRSPMSFFDTTPIGRILNRFSRDIETIDNILPGIIRSWMNTMFTVISTVIVISYSTPIFLSVVLPLGLLYYFIQRFYIPTSRQLKRIESTTRSPIYVHFSETITGASTIRAYGVQSSFIKENDDKVDHNLKFYFSSIASNRWLGYRLEFVGACIVFSAALFAVIGKKDHIAGGIVGLSISYALQITQSLNWMVRMNSDIETNIVSVERVKEYSETPAEAEWNIDRTRPPREWPQSGRVSFDNYSVRYRPGLDLVLRGISCQINGGEKIGIVGRTGAGKSSLTLCLFRILEAAGGKIVIDDVEVDSLGLHQLRSRLTILPQDPVLFSGSLRMNLDPFSKYTDEQVWHALEHAHLKDFVNGLALGLDYECGEGGQNLSVGQRQLVCLARSLLRKTKILVLDEATAAVDLETDELIQKTIRSEFASCTILTIAHRLNTIMDYDKVVVMDKGQIIEFNSPNSLLKNKNSVFYSMAKDANLV</sequence>
<dbReference type="EMBL" id="CAJFCJ010000005">
    <property type="protein sequence ID" value="CAD5115099.1"/>
    <property type="molecule type" value="Genomic_DNA"/>
</dbReference>
<dbReference type="GO" id="GO:0015431">
    <property type="term" value="F:ABC-type glutathione S-conjugate transporter activity"/>
    <property type="evidence" value="ECO:0007669"/>
    <property type="project" value="UniProtKB-EC"/>
</dbReference>
<dbReference type="PANTHER" id="PTHR24223:SF454">
    <property type="match status" value="1"/>
</dbReference>
<evidence type="ECO:0000256" key="17">
    <source>
        <dbReference type="SAM" id="MobiDB-lite"/>
    </source>
</evidence>
<feature type="coiled-coil region" evidence="16">
    <location>
        <begin position="955"/>
        <end position="986"/>
    </location>
</feature>
<evidence type="ECO:0000256" key="4">
    <source>
        <dbReference type="ARBA" id="ARBA00022448"/>
    </source>
</evidence>
<dbReference type="GO" id="GO:0005774">
    <property type="term" value="C:vacuolar membrane"/>
    <property type="evidence" value="ECO:0007669"/>
    <property type="project" value="UniProtKB-SubCell"/>
</dbReference>
<feature type="transmembrane region" description="Helical" evidence="18">
    <location>
        <begin position="461"/>
        <end position="480"/>
    </location>
</feature>
<comment type="subcellular location">
    <subcellularLocation>
        <location evidence="2">Cell membrane</location>
        <topology evidence="2">Multi-pass membrane protein</topology>
    </subcellularLocation>
    <subcellularLocation>
        <location evidence="1">Vacuole membrane</location>
        <topology evidence="1">Multi-pass membrane protein</topology>
    </subcellularLocation>
</comment>
<feature type="domain" description="ABC transporter" evidence="19">
    <location>
        <begin position="659"/>
        <end position="885"/>
    </location>
</feature>
<dbReference type="SUPFAM" id="SSF90123">
    <property type="entry name" value="ABC transporter transmembrane region"/>
    <property type="match status" value="2"/>
</dbReference>
<organism evidence="21 22">
    <name type="scientific">Dimorphilus gyrociliatus</name>
    <dbReference type="NCBI Taxonomy" id="2664684"/>
    <lineage>
        <taxon>Eukaryota</taxon>
        <taxon>Metazoa</taxon>
        <taxon>Spiralia</taxon>
        <taxon>Lophotrochozoa</taxon>
        <taxon>Annelida</taxon>
        <taxon>Polychaeta</taxon>
        <taxon>Polychaeta incertae sedis</taxon>
        <taxon>Dinophilidae</taxon>
        <taxon>Dimorphilus</taxon>
    </lineage>
</organism>
<feature type="region of interest" description="Disordered" evidence="17">
    <location>
        <begin position="284"/>
        <end position="321"/>
    </location>
</feature>
<evidence type="ECO:0000256" key="2">
    <source>
        <dbReference type="ARBA" id="ARBA00004651"/>
    </source>
</evidence>
<keyword evidence="8" id="KW-0677">Repeat</keyword>
<protein>
    <recommendedName>
        <fullName evidence="14">ABC-type glutathione-S-conjugate transporter</fullName>
        <ecNumber evidence="14">7.6.2.3</ecNumber>
    </recommendedName>
</protein>
<evidence type="ECO:0000256" key="5">
    <source>
        <dbReference type="ARBA" id="ARBA00022475"/>
    </source>
</evidence>
<dbReference type="CDD" id="cd18603">
    <property type="entry name" value="ABC_6TM_MRP1_2_3_6_D2_like"/>
    <property type="match status" value="1"/>
</dbReference>
<feature type="transmembrane region" description="Helical" evidence="18">
    <location>
        <begin position="171"/>
        <end position="195"/>
    </location>
</feature>
<evidence type="ECO:0000256" key="1">
    <source>
        <dbReference type="ARBA" id="ARBA00004128"/>
    </source>
</evidence>
<evidence type="ECO:0000259" key="20">
    <source>
        <dbReference type="PROSITE" id="PS50929"/>
    </source>
</evidence>
<keyword evidence="13 18" id="KW-0472">Membrane</keyword>
<evidence type="ECO:0000256" key="18">
    <source>
        <dbReference type="SAM" id="Phobius"/>
    </source>
</evidence>
<feature type="region of interest" description="Disordered" evidence="17">
    <location>
        <begin position="922"/>
        <end position="942"/>
    </location>
</feature>
<evidence type="ECO:0000256" key="15">
    <source>
        <dbReference type="ARBA" id="ARBA00047523"/>
    </source>
</evidence>
<feature type="transmembrane region" description="Helical" evidence="18">
    <location>
        <begin position="77"/>
        <end position="95"/>
    </location>
</feature>
<reference evidence="21 22" key="1">
    <citation type="submission" date="2020-08" db="EMBL/GenBank/DDBJ databases">
        <authorList>
            <person name="Hejnol A."/>
        </authorList>
    </citation>
    <scope>NUCLEOTIDE SEQUENCE [LARGE SCALE GENOMIC DNA]</scope>
</reference>
<keyword evidence="22" id="KW-1185">Reference proteome</keyword>
<keyword evidence="6" id="KW-0926">Vacuole</keyword>